<evidence type="ECO:0000259" key="9">
    <source>
        <dbReference type="Pfam" id="PF00482"/>
    </source>
</evidence>
<evidence type="ECO:0000256" key="3">
    <source>
        <dbReference type="ARBA" id="ARBA00022475"/>
    </source>
</evidence>
<dbReference type="PANTHER" id="PTHR30012:SF7">
    <property type="entry name" value="PROTEIN TRANSPORT PROTEIN HOFC HOMOLOG"/>
    <property type="match status" value="1"/>
</dbReference>
<dbReference type="FunFam" id="1.20.81.30:FF:000001">
    <property type="entry name" value="Type II secretion system protein F"/>
    <property type="match status" value="1"/>
</dbReference>
<dbReference type="InterPro" id="IPR042094">
    <property type="entry name" value="T2SS_GspF_sf"/>
</dbReference>
<dbReference type="InterPro" id="IPR018076">
    <property type="entry name" value="T2SS_GspF_dom"/>
</dbReference>
<reference evidence="10 11" key="1">
    <citation type="submission" date="2018-06" db="EMBL/GenBank/DDBJ databases">
        <authorList>
            <consortium name="Pathogen Informatics"/>
            <person name="Doyle S."/>
        </authorList>
    </citation>
    <scope>NUCLEOTIDE SEQUENCE [LARGE SCALE GENOMIC DNA]</scope>
    <source>
        <strain evidence="10 11">NCTC10060</strain>
    </source>
</reference>
<dbReference type="Pfam" id="PF00482">
    <property type="entry name" value="T2SSF"/>
    <property type="match status" value="1"/>
</dbReference>
<dbReference type="AlphaFoldDB" id="A0A379U3G3"/>
<keyword evidence="6 8" id="KW-1133">Transmembrane helix</keyword>
<evidence type="ECO:0000256" key="7">
    <source>
        <dbReference type="ARBA" id="ARBA00023136"/>
    </source>
</evidence>
<dbReference type="Proteomes" id="UP000254633">
    <property type="component" value="Unassembled WGS sequence"/>
</dbReference>
<evidence type="ECO:0000313" key="10">
    <source>
        <dbReference type="EMBL" id="SUG57361.1"/>
    </source>
</evidence>
<evidence type="ECO:0000256" key="5">
    <source>
        <dbReference type="ARBA" id="ARBA00022692"/>
    </source>
</evidence>
<dbReference type="Gene3D" id="1.20.81.30">
    <property type="entry name" value="Type II secretion system (T2SS), domain F"/>
    <property type="match status" value="1"/>
</dbReference>
<evidence type="ECO:0000256" key="2">
    <source>
        <dbReference type="ARBA" id="ARBA00005745"/>
    </source>
</evidence>
<evidence type="ECO:0000256" key="1">
    <source>
        <dbReference type="ARBA" id="ARBA00004429"/>
    </source>
</evidence>
<comment type="subcellular location">
    <subcellularLocation>
        <location evidence="1">Cell inner membrane</location>
        <topology evidence="1">Multi-pass membrane protein</topology>
    </subcellularLocation>
</comment>
<gene>
    <name evidence="10" type="primary">gspF</name>
    <name evidence="10" type="ORF">NCTC10060_04577</name>
</gene>
<feature type="domain" description="Type II secretion system protein GspF" evidence="9">
    <location>
        <begin position="44"/>
        <end position="164"/>
    </location>
</feature>
<comment type="similarity">
    <text evidence="2">Belongs to the GSP F family.</text>
</comment>
<keyword evidence="5 8" id="KW-0812">Transmembrane</keyword>
<dbReference type="InterPro" id="IPR003004">
    <property type="entry name" value="GspF/PilC"/>
</dbReference>
<protein>
    <submittedName>
        <fullName evidence="10">Type IV pilin biogenesis protein</fullName>
    </submittedName>
</protein>
<dbReference type="GO" id="GO:0005886">
    <property type="term" value="C:plasma membrane"/>
    <property type="evidence" value="ECO:0007669"/>
    <property type="project" value="UniProtKB-SubCell"/>
</dbReference>
<accession>A0A379U3G3</accession>
<dbReference type="EMBL" id="UGXH01000003">
    <property type="protein sequence ID" value="SUG57361.1"/>
    <property type="molecule type" value="Genomic_DNA"/>
</dbReference>
<keyword evidence="3" id="KW-1003">Cell membrane</keyword>
<keyword evidence="7 8" id="KW-0472">Membrane</keyword>
<keyword evidence="4" id="KW-0997">Cell inner membrane</keyword>
<evidence type="ECO:0000256" key="4">
    <source>
        <dbReference type="ARBA" id="ARBA00022519"/>
    </source>
</evidence>
<evidence type="ECO:0000256" key="6">
    <source>
        <dbReference type="ARBA" id="ARBA00022989"/>
    </source>
</evidence>
<dbReference type="PANTHER" id="PTHR30012">
    <property type="entry name" value="GENERAL SECRETION PATHWAY PROTEIN"/>
    <property type="match status" value="1"/>
</dbReference>
<evidence type="ECO:0000313" key="11">
    <source>
        <dbReference type="Proteomes" id="UP000254633"/>
    </source>
</evidence>
<dbReference type="GO" id="GO:0015628">
    <property type="term" value="P:protein secretion by the type II secretion system"/>
    <property type="evidence" value="ECO:0007669"/>
    <property type="project" value="TreeGrafter"/>
</dbReference>
<organism evidence="10 11">
    <name type="scientific">Salmonella diarizonae</name>
    <dbReference type="NCBI Taxonomy" id="59204"/>
    <lineage>
        <taxon>Bacteria</taxon>
        <taxon>Pseudomonadati</taxon>
        <taxon>Pseudomonadota</taxon>
        <taxon>Gammaproteobacteria</taxon>
        <taxon>Enterobacterales</taxon>
        <taxon>Enterobacteriaceae</taxon>
        <taxon>Salmonella</taxon>
    </lineage>
</organism>
<evidence type="ECO:0000256" key="8">
    <source>
        <dbReference type="SAM" id="Phobius"/>
    </source>
</evidence>
<sequence length="171" mass="19021">MLVAIAHRRVKQKPSWQAQRQRLLLRLPIMGRLIRGQKLAQIFTVLALTQSAGIPFLQGLESTIDSLGCPYWSQRLTQAHQEIAAGNPVWLALKNTQEFSPLCLQLVRTGEASGSLDIMLHNLARHHSETTLALADNLASLLEPALLIITGLIIGTLVVAMYLPIFIWETR</sequence>
<feature type="transmembrane region" description="Helical" evidence="8">
    <location>
        <begin position="145"/>
        <end position="168"/>
    </location>
</feature>
<proteinExistence type="inferred from homology"/>
<name>A0A379U3G3_SALDZ</name>